<sequence length="225" mass="25332">MRRRLRDNGLSIAFLTIFLLTLAGQSLVGLAFTNEQLEQHQQPAVGYLDFITSSDFLVDVAENWQSEFLQFFLFILATIWLVQRGSPESKKPGDEGIGEEADQLIGGHARSDSPAWARLRGIRLWIYSNSLLMVMGSIFLLSWFAQSLAGRIVASEENAEHGYPPVTWLEYIVSPEFWNRTLQNWQSEFLAVGAMVVFSIYLRQRGSSESKPVGAPHSESSIESE</sequence>
<proteinExistence type="predicted"/>
<dbReference type="InterPro" id="IPR046657">
    <property type="entry name" value="DUF6766"/>
</dbReference>
<feature type="transmembrane region" description="Helical" evidence="1">
    <location>
        <begin position="12"/>
        <end position="32"/>
    </location>
</feature>
<evidence type="ECO:0000313" key="2">
    <source>
        <dbReference type="EMBL" id="MDR6141398.1"/>
    </source>
</evidence>
<keyword evidence="1" id="KW-0812">Transmembrane</keyword>
<dbReference type="Pfam" id="PF20554">
    <property type="entry name" value="DUF6766"/>
    <property type="match status" value="1"/>
</dbReference>
<evidence type="ECO:0000313" key="3">
    <source>
        <dbReference type="Proteomes" id="UP001249291"/>
    </source>
</evidence>
<dbReference type="Proteomes" id="UP001249291">
    <property type="component" value="Unassembled WGS sequence"/>
</dbReference>
<dbReference type="RefSeq" id="WP_309688232.1">
    <property type="nucleotide sequence ID" value="NZ_JAVIZQ010000001.1"/>
</dbReference>
<reference evidence="2 3" key="1">
    <citation type="submission" date="2023-08" db="EMBL/GenBank/DDBJ databases">
        <title>Functional and genomic diversity of the sorghum phyllosphere microbiome.</title>
        <authorList>
            <person name="Shade A."/>
        </authorList>
    </citation>
    <scope>NUCLEOTIDE SEQUENCE [LARGE SCALE GENOMIC DNA]</scope>
    <source>
        <strain evidence="2 3">SORGH_AS_0445</strain>
    </source>
</reference>
<dbReference type="EMBL" id="JAVIZQ010000001">
    <property type="protein sequence ID" value="MDR6141398.1"/>
    <property type="molecule type" value="Genomic_DNA"/>
</dbReference>
<evidence type="ECO:0000256" key="1">
    <source>
        <dbReference type="SAM" id="Phobius"/>
    </source>
</evidence>
<keyword evidence="3" id="KW-1185">Reference proteome</keyword>
<keyword evidence="1" id="KW-1133">Transmembrane helix</keyword>
<protein>
    <submittedName>
        <fullName evidence="2">Uncharacterized protein</fullName>
    </submittedName>
</protein>
<feature type="transmembrane region" description="Helical" evidence="1">
    <location>
        <begin position="124"/>
        <end position="145"/>
    </location>
</feature>
<gene>
    <name evidence="2" type="ORF">QE375_000952</name>
</gene>
<comment type="caution">
    <text evidence="2">The sequence shown here is derived from an EMBL/GenBank/DDBJ whole genome shotgun (WGS) entry which is preliminary data.</text>
</comment>
<name>A0ABU1HP22_9MICO</name>
<keyword evidence="1" id="KW-0472">Membrane</keyword>
<organism evidence="2 3">
    <name type="scientific">Microbacterium foliorum</name>
    <dbReference type="NCBI Taxonomy" id="104336"/>
    <lineage>
        <taxon>Bacteria</taxon>
        <taxon>Bacillati</taxon>
        <taxon>Actinomycetota</taxon>
        <taxon>Actinomycetes</taxon>
        <taxon>Micrococcales</taxon>
        <taxon>Microbacteriaceae</taxon>
        <taxon>Microbacterium</taxon>
    </lineage>
</organism>
<accession>A0ABU1HP22</accession>